<keyword evidence="2" id="KW-1185">Reference proteome</keyword>
<protein>
    <recommendedName>
        <fullName evidence="3">Lipoprotein</fullName>
    </recommendedName>
</protein>
<reference evidence="1 2" key="2">
    <citation type="journal article" date="2010" name="Stand. Genomic Sci.">
        <title>Complete genome sequence of Xylanimonas cellulosilytica type strain (XIL07).</title>
        <authorList>
            <person name="Foster B."/>
            <person name="Pukall R."/>
            <person name="Abt B."/>
            <person name="Nolan M."/>
            <person name="Glavina Del Rio T."/>
            <person name="Chen F."/>
            <person name="Lucas S."/>
            <person name="Tice H."/>
            <person name="Pitluck S."/>
            <person name="Cheng J.-F."/>
            <person name="Chertkov O."/>
            <person name="Brettin T."/>
            <person name="Han C."/>
            <person name="Detter J.C."/>
            <person name="Bruce D."/>
            <person name="Goodwin L."/>
            <person name="Ivanova N."/>
            <person name="Mavromatis K."/>
            <person name="Pati A."/>
            <person name="Mikhailova N."/>
            <person name="Chen A."/>
            <person name="Palaniappan K."/>
            <person name="Land M."/>
            <person name="Hauser L."/>
            <person name="Chang Y.-J."/>
            <person name="Jeffries C.D."/>
            <person name="Chain P."/>
            <person name="Rohde M."/>
            <person name="Goeker M."/>
            <person name="Bristow J."/>
            <person name="Eisen J.A."/>
            <person name="Markowitz V."/>
            <person name="Hugenholtz P."/>
            <person name="Kyrpides N.C."/>
            <person name="Klenk H.-P."/>
            <person name="Lapidus A."/>
        </authorList>
    </citation>
    <scope>NUCLEOTIDE SEQUENCE [LARGE SCALE GENOMIC DNA]</scope>
    <source>
        <strain evidence="2">DSM 15894 / CECT 5975 / LMG 20990 / XIL07</strain>
    </source>
</reference>
<sequence length="276" mass="29574">MVARRRRLPLAGTVTLIVSAVLLAGCGTPLGSGSEHAAARGAVADVVRHLERERTDLIEDYARWADDETADSSAVELIGIEAFTNADAGDPVGALQFRSTVRIPYGLYGTVDESSETYVACFEAEFNYWGIADKAHWGDDAEVARDMRCPDGAQRITPPADTRPVYVVPDGAEEFVVQVLTQAPAEVTVAELLDDLVAGMPQPTGEREVPFEPLASAPGDGRIGIAMGDEDGCLLVLRNDIGVHVLHVPQILLQPGELGCRPKTALLRADQLRSPH</sequence>
<gene>
    <name evidence="1" type="ordered locus">Xcel_1746</name>
</gene>
<dbReference type="EMBL" id="CP001821">
    <property type="protein sequence ID" value="ACZ30769.1"/>
    <property type="molecule type" value="Genomic_DNA"/>
</dbReference>
<reference evidence="2" key="1">
    <citation type="submission" date="2009-11" db="EMBL/GenBank/DDBJ databases">
        <title>The complete chromosome of Xylanimonas cellulosilytica DSM 15894.</title>
        <authorList>
            <consortium name="US DOE Joint Genome Institute (JGI-PGF)"/>
            <person name="Lucas S."/>
            <person name="Copeland A."/>
            <person name="Lapidus A."/>
            <person name="Glavina del Rio T."/>
            <person name="Dalin E."/>
            <person name="Tice H."/>
            <person name="Bruce D."/>
            <person name="Goodwin L."/>
            <person name="Pitluck S."/>
            <person name="Kyrpides N."/>
            <person name="Mavromatis K."/>
            <person name="Ivanova N."/>
            <person name="Mikhailova N."/>
            <person name="Foster B."/>
            <person name="Clum A."/>
            <person name="Brettin T."/>
            <person name="Detter J.C."/>
            <person name="Han C."/>
            <person name="Larimer F."/>
            <person name="Land M."/>
            <person name="Hauser L."/>
            <person name="Markowitz V."/>
            <person name="Cheng J.F."/>
            <person name="Hugenholtz P."/>
            <person name="Woyke T."/>
            <person name="Wu D."/>
            <person name="Gehrich-Schroeter G."/>
            <person name="Schneider S."/>
            <person name="Pukall S.R."/>
            <person name="Klenk H.P."/>
            <person name="Eisen J.A."/>
        </authorList>
    </citation>
    <scope>NUCLEOTIDE SEQUENCE [LARGE SCALE GENOMIC DNA]</scope>
    <source>
        <strain evidence="2">DSM 15894 / CECT 5975 / LMG 20990 / XIL07</strain>
    </source>
</reference>
<dbReference type="KEGG" id="xce:Xcel_1746"/>
<evidence type="ECO:0008006" key="3">
    <source>
        <dbReference type="Google" id="ProtNLM"/>
    </source>
</evidence>
<dbReference type="OrthoDB" id="4828690at2"/>
<dbReference type="eggNOG" id="ENOG5031YIB">
    <property type="taxonomic scope" value="Bacteria"/>
</dbReference>
<dbReference type="AlphaFoldDB" id="D1BSS7"/>
<name>D1BSS7_XYLCX</name>
<evidence type="ECO:0000313" key="1">
    <source>
        <dbReference type="EMBL" id="ACZ30769.1"/>
    </source>
</evidence>
<organism evidence="1 2">
    <name type="scientific">Xylanimonas cellulosilytica (strain DSM 15894 / JCM 12276 / CECT 5975 / KCTC 9989 / LMG 20990 / NBRC 107835 / XIL07)</name>
    <dbReference type="NCBI Taxonomy" id="446471"/>
    <lineage>
        <taxon>Bacteria</taxon>
        <taxon>Bacillati</taxon>
        <taxon>Actinomycetota</taxon>
        <taxon>Actinomycetes</taxon>
        <taxon>Micrococcales</taxon>
        <taxon>Promicromonosporaceae</taxon>
        <taxon>Xylanimonas</taxon>
    </lineage>
</organism>
<accession>D1BSS7</accession>
<dbReference type="STRING" id="446471.Xcel_1746"/>
<dbReference type="PROSITE" id="PS51257">
    <property type="entry name" value="PROKAR_LIPOPROTEIN"/>
    <property type="match status" value="1"/>
</dbReference>
<evidence type="ECO:0000313" key="2">
    <source>
        <dbReference type="Proteomes" id="UP000002255"/>
    </source>
</evidence>
<proteinExistence type="predicted"/>
<dbReference type="HOGENOM" id="CLU_1008150_0_0_11"/>
<dbReference type="Proteomes" id="UP000002255">
    <property type="component" value="Chromosome"/>
</dbReference>
<dbReference type="RefSeq" id="WP_012878511.1">
    <property type="nucleotide sequence ID" value="NC_013530.1"/>
</dbReference>